<evidence type="ECO:0000256" key="2">
    <source>
        <dbReference type="ARBA" id="ARBA00005695"/>
    </source>
</evidence>
<keyword evidence="3" id="KW-0732">Signal</keyword>
<dbReference type="CDD" id="cd08502">
    <property type="entry name" value="PBP2_NikA_DppA_OppA_like_16"/>
    <property type="match status" value="1"/>
</dbReference>
<comment type="caution">
    <text evidence="5">The sequence shown here is derived from an EMBL/GenBank/DDBJ whole genome shotgun (WGS) entry which is preliminary data.</text>
</comment>
<organism evidence="5 6">
    <name type="scientific">Neoroseomonas terrae</name>
    <dbReference type="NCBI Taxonomy" id="424799"/>
    <lineage>
        <taxon>Bacteria</taxon>
        <taxon>Pseudomonadati</taxon>
        <taxon>Pseudomonadota</taxon>
        <taxon>Alphaproteobacteria</taxon>
        <taxon>Acetobacterales</taxon>
        <taxon>Acetobacteraceae</taxon>
        <taxon>Neoroseomonas</taxon>
    </lineage>
</organism>
<protein>
    <submittedName>
        <fullName evidence="5">ABC transporter substrate-binding protein</fullName>
    </submittedName>
</protein>
<name>A0ABS5ELA4_9PROT</name>
<gene>
    <name evidence="5" type="ORF">GXW78_17075</name>
</gene>
<dbReference type="Gene3D" id="3.90.76.10">
    <property type="entry name" value="Dipeptide-binding Protein, Domain 1"/>
    <property type="match status" value="1"/>
</dbReference>
<dbReference type="InterPro" id="IPR030678">
    <property type="entry name" value="Peptide/Ni-bd"/>
</dbReference>
<accession>A0ABS5ELA4</accession>
<evidence type="ECO:0000256" key="1">
    <source>
        <dbReference type="ARBA" id="ARBA00004418"/>
    </source>
</evidence>
<dbReference type="InterPro" id="IPR039424">
    <property type="entry name" value="SBP_5"/>
</dbReference>
<dbReference type="InterPro" id="IPR000914">
    <property type="entry name" value="SBP_5_dom"/>
</dbReference>
<dbReference type="PANTHER" id="PTHR30290:SF38">
    <property type="entry name" value="D,D-DIPEPTIDE-BINDING PERIPLASMIC PROTEIN DDPA-RELATED"/>
    <property type="match status" value="1"/>
</dbReference>
<evidence type="ECO:0000313" key="5">
    <source>
        <dbReference type="EMBL" id="MBR0651387.1"/>
    </source>
</evidence>
<dbReference type="Proteomes" id="UP000698752">
    <property type="component" value="Unassembled WGS sequence"/>
</dbReference>
<comment type="subcellular location">
    <subcellularLocation>
        <location evidence="1">Periplasm</location>
    </subcellularLocation>
</comment>
<evidence type="ECO:0000259" key="4">
    <source>
        <dbReference type="Pfam" id="PF00496"/>
    </source>
</evidence>
<comment type="similarity">
    <text evidence="2">Belongs to the bacterial solute-binding protein 5 family.</text>
</comment>
<evidence type="ECO:0000313" key="6">
    <source>
        <dbReference type="Proteomes" id="UP000698752"/>
    </source>
</evidence>
<dbReference type="SUPFAM" id="SSF53850">
    <property type="entry name" value="Periplasmic binding protein-like II"/>
    <property type="match status" value="1"/>
</dbReference>
<dbReference type="PIRSF" id="PIRSF002741">
    <property type="entry name" value="MppA"/>
    <property type="match status" value="1"/>
</dbReference>
<dbReference type="Pfam" id="PF00496">
    <property type="entry name" value="SBP_bac_5"/>
    <property type="match status" value="1"/>
</dbReference>
<dbReference type="Gene3D" id="3.40.190.10">
    <property type="entry name" value="Periplasmic binding protein-like II"/>
    <property type="match status" value="1"/>
</dbReference>
<feature type="domain" description="Solute-binding protein family 5" evidence="4">
    <location>
        <begin position="68"/>
        <end position="411"/>
    </location>
</feature>
<dbReference type="Gene3D" id="3.10.105.10">
    <property type="entry name" value="Dipeptide-binding Protein, Domain 3"/>
    <property type="match status" value="1"/>
</dbReference>
<evidence type="ECO:0000256" key="3">
    <source>
        <dbReference type="ARBA" id="ARBA00022729"/>
    </source>
</evidence>
<reference evidence="6" key="1">
    <citation type="journal article" date="2021" name="Syst. Appl. Microbiol.">
        <title>Roseomonas hellenica sp. nov., isolated from roots of wild-growing Alkanna tinctoria.</title>
        <authorList>
            <person name="Rat A."/>
            <person name="Naranjo H.D."/>
            <person name="Lebbe L."/>
            <person name="Cnockaert M."/>
            <person name="Krigas N."/>
            <person name="Grigoriadou K."/>
            <person name="Maloupa E."/>
            <person name="Willems A."/>
        </authorList>
    </citation>
    <scope>NUCLEOTIDE SEQUENCE [LARGE SCALE GENOMIC DNA]</scope>
    <source>
        <strain evidence="6">LMG 31159</strain>
    </source>
</reference>
<keyword evidence="6" id="KW-1185">Reference proteome</keyword>
<sequence>MIGRRTLLAAGAALSASQVRAQQAKVLRFVPRNDLDITDPVWTSTYVTRNHGYLVYDTLYGLDENYRPHPQMVAGHVVEDDGRRWTLTLREGLRFHDGEPVRGRDCVASIRRWGARDPLGQTLLAITDEISAPTDNTIVFRLKRPFPMLPEALGKAASNMPCIMPERHAMTSPLQPVREVIGSGPFVFDTAERVPGARNIYRKFAGYVPRADGPVSFTAGPKVVKLDRVEWVTMPDPGTAASAIVAGEVDWFERPPGDLLPLMRRSRDVRIEITDPGGQIAIMRLNHLHPPFDRPEIRRIVLRSVVQSDFMQTMMGEERDLWRDRIGFFAPGPMATEVGIEPPMSIEEARRALAAANYGGETVVMLQSSASAIGGVAEVGVDLMKRIGFRVEPMPMDNAAMNQRRVKREPPTQGGWSAFFTTFAGLDQLTPAAHLTLRGNGAQAFAGWPDSPRIEALRDQWFDAPNEAAQKALCEQIQRQAMLDVPYVPLGQSLDPTAYRRNITGIPRGFCLFWQVDKA</sequence>
<proteinExistence type="inferred from homology"/>
<dbReference type="EMBL" id="JAAEDI010000018">
    <property type="protein sequence ID" value="MBR0651387.1"/>
    <property type="molecule type" value="Genomic_DNA"/>
</dbReference>
<dbReference type="PANTHER" id="PTHR30290">
    <property type="entry name" value="PERIPLASMIC BINDING COMPONENT OF ABC TRANSPORTER"/>
    <property type="match status" value="1"/>
</dbReference>
<dbReference type="RefSeq" id="WP_211870055.1">
    <property type="nucleotide sequence ID" value="NZ_JAAEDI010000018.1"/>
</dbReference>